<name>A0A8H6VNM5_9PEZI</name>
<dbReference type="EMBL" id="JABCIY010000001">
    <property type="protein sequence ID" value="KAF7198490.1"/>
    <property type="molecule type" value="Genomic_DNA"/>
</dbReference>
<organism evidence="3 4">
    <name type="scientific">Pseudocercospora fuligena</name>
    <dbReference type="NCBI Taxonomy" id="685502"/>
    <lineage>
        <taxon>Eukaryota</taxon>
        <taxon>Fungi</taxon>
        <taxon>Dikarya</taxon>
        <taxon>Ascomycota</taxon>
        <taxon>Pezizomycotina</taxon>
        <taxon>Dothideomycetes</taxon>
        <taxon>Dothideomycetidae</taxon>
        <taxon>Mycosphaerellales</taxon>
        <taxon>Mycosphaerellaceae</taxon>
        <taxon>Pseudocercospora</taxon>
    </lineage>
</organism>
<feature type="region of interest" description="Disordered" evidence="1">
    <location>
        <begin position="747"/>
        <end position="766"/>
    </location>
</feature>
<accession>A0A8H6VNM5</accession>
<protein>
    <recommendedName>
        <fullName evidence="2">DUF6604 domain-containing protein</fullName>
    </recommendedName>
</protein>
<keyword evidence="4" id="KW-1185">Reference proteome</keyword>
<comment type="caution">
    <text evidence="3">The sequence shown here is derived from an EMBL/GenBank/DDBJ whole genome shotgun (WGS) entry which is preliminary data.</text>
</comment>
<gene>
    <name evidence="3" type="ORF">HII31_00229</name>
</gene>
<evidence type="ECO:0000313" key="4">
    <source>
        <dbReference type="Proteomes" id="UP000660729"/>
    </source>
</evidence>
<dbReference type="Pfam" id="PF20253">
    <property type="entry name" value="DUF6604"/>
    <property type="match status" value="1"/>
</dbReference>
<dbReference type="PANTHER" id="PTHR38795">
    <property type="entry name" value="DUF6604 DOMAIN-CONTAINING PROTEIN"/>
    <property type="match status" value="1"/>
</dbReference>
<dbReference type="OrthoDB" id="3650886at2759"/>
<dbReference type="InterPro" id="IPR046539">
    <property type="entry name" value="DUF6604"/>
</dbReference>
<evidence type="ECO:0000313" key="3">
    <source>
        <dbReference type="EMBL" id="KAF7198490.1"/>
    </source>
</evidence>
<proteinExistence type="predicted"/>
<dbReference type="PANTHER" id="PTHR38795:SF1">
    <property type="entry name" value="DUF6604 DOMAIN-CONTAINING PROTEIN"/>
    <property type="match status" value="1"/>
</dbReference>
<feature type="domain" description="DUF6604" evidence="2">
    <location>
        <begin position="15"/>
        <end position="250"/>
    </location>
</feature>
<feature type="compositionally biased region" description="Basic residues" evidence="1">
    <location>
        <begin position="757"/>
        <end position="766"/>
    </location>
</feature>
<reference evidence="3" key="1">
    <citation type="submission" date="2020-04" db="EMBL/GenBank/DDBJ databases">
        <title>Draft genome resource of the tomato pathogen Pseudocercospora fuligena.</title>
        <authorList>
            <person name="Zaccaron A."/>
        </authorList>
    </citation>
    <scope>NUCLEOTIDE SEQUENCE</scope>
    <source>
        <strain evidence="3">PF001</strain>
    </source>
</reference>
<evidence type="ECO:0000256" key="1">
    <source>
        <dbReference type="SAM" id="MobiDB-lite"/>
    </source>
</evidence>
<dbReference type="Proteomes" id="UP000660729">
    <property type="component" value="Unassembled WGS sequence"/>
</dbReference>
<sequence>MMQRWIEKPAAGSYHRYKRGTQKVTDWLIETSKQIENTDYLVCTLSRKQHITTHGRLVLARGIAEARQPVPADILDLLSEVIEARHEFTIWFESEGQANSESTDSHRIFNKVLEDVYQQLSPLRQERSTPVIKAKRKKRPKRPTIAQSTFAVLEVEETCDANEVVEQEDTMNVPANDYDPTQATDQFQHEELDEGCLFELWCFLKDLHEIRYEIVVTWKAYLRAEVSDLVAAQTMEVGFNLARSAYEEFLARRPAVNTWGNALHVLCELEPGTLIQKYSSDWMDTLVEKHSSRLILLCPGATAKLFEIRKAYERFKKNLRTVGNSKFASEKTEFDFKAYLVDMTRGIYDWATIEHDLPGQTYCFERSEFIDALAVFCKTGLLPIWLVVSFAIYCDVFEVIGDRPYCIADAYLREMNQCIRKMEDFEKGTQKYRMQQLDPQWRDVRCMQALRVFRKDTLYERTSVKFKSNGTCNETENEVRVKSIMALPCASGIMLWHAKLLLFNTGIDIAKDLSFILCLAHIYTACRRYGLLRSTWSDMEFVIAQHKSTAPLVMKPNDTDPFTHVKHFLLALGIPITQFSRGKIPNLPPIETVAKNLKSAARPTTTSPYLILLKKLKSESGKTYFKRGEYIETVLTRLSQQDNPSPVNLLRTFKSHLIKDEPHINFDYLGFWSKCQEMYLKILGVVRGQKKKHCFREDVKILPHEFTHQILLEAATTKTGLVGTMMGTVGAVMGLLLNNEEGDRFSSEALGKSSGSLKKKSVRESL</sequence>
<dbReference type="AlphaFoldDB" id="A0A8H6VNM5"/>
<evidence type="ECO:0000259" key="2">
    <source>
        <dbReference type="Pfam" id="PF20253"/>
    </source>
</evidence>